<evidence type="ECO:0000313" key="3">
    <source>
        <dbReference type="EMBL" id="SHK33762.1"/>
    </source>
</evidence>
<protein>
    <recommendedName>
        <fullName evidence="5">SHOCT domain-containing protein</fullName>
    </recommendedName>
</protein>
<evidence type="ECO:0000313" key="4">
    <source>
        <dbReference type="Proteomes" id="UP000183947"/>
    </source>
</evidence>
<reference evidence="4" key="1">
    <citation type="submission" date="2016-11" db="EMBL/GenBank/DDBJ databases">
        <authorList>
            <person name="Varghese N."/>
            <person name="Submissions S."/>
        </authorList>
    </citation>
    <scope>NUCLEOTIDE SEQUENCE [LARGE SCALE GENOMIC DNA]</scope>
    <source>
        <strain evidence="4">DSM 18569</strain>
    </source>
</reference>
<keyword evidence="2" id="KW-0472">Membrane</keyword>
<keyword evidence="2" id="KW-0812">Transmembrane</keyword>
<feature type="transmembrane region" description="Helical" evidence="2">
    <location>
        <begin position="139"/>
        <end position="160"/>
    </location>
</feature>
<organism evidence="3 4">
    <name type="scientific">Hymenobacter psychrotolerans DSM 18569</name>
    <dbReference type="NCBI Taxonomy" id="1121959"/>
    <lineage>
        <taxon>Bacteria</taxon>
        <taxon>Pseudomonadati</taxon>
        <taxon>Bacteroidota</taxon>
        <taxon>Cytophagia</taxon>
        <taxon>Cytophagales</taxon>
        <taxon>Hymenobacteraceae</taxon>
        <taxon>Hymenobacter</taxon>
    </lineage>
</organism>
<keyword evidence="2" id="KW-1133">Transmembrane helix</keyword>
<feature type="compositionally biased region" description="Low complexity" evidence="1">
    <location>
        <begin position="102"/>
        <end position="113"/>
    </location>
</feature>
<evidence type="ECO:0000256" key="1">
    <source>
        <dbReference type="SAM" id="MobiDB-lite"/>
    </source>
</evidence>
<name>A0A1M6RMS9_9BACT</name>
<dbReference type="RefSeq" id="WP_073281355.1">
    <property type="nucleotide sequence ID" value="NZ_FRAS01000002.1"/>
</dbReference>
<accession>A0A1M6RMS9</accession>
<keyword evidence="4" id="KW-1185">Reference proteome</keyword>
<sequence>MEKDPSPLDTLRQLKEWLDAGTITPQEFATLKQKLLFSESASAAAPPAPAAPEPTTIAPVEDPMLPPVVHHAAPEPAPPVGGPSVPASPADPINRPIIAGRPETSPSAAEPEPYTTPSAASATEEVEPAPYTAPAKSPLGTILIIGGIVALLALIAYLMLGNRESERLTSTSRTAADSLAVAPEEGPQAEQIELPPAAVPETVRVAPVLPPAAPRDSVAAVTPATPTEAATPAVADDAGIVPRAQQALESYYTDLQAAPFSAAQHFAPSVERFYTLSGTTPEAIEAELNRTHFPEFTEASTQIEPGSLKVGPVANDGSRVVTYLEKSKAFRQSLQKYQQTTAQVRVRLDKNFRIVYLRQEKLLENTFTD</sequence>
<evidence type="ECO:0000256" key="2">
    <source>
        <dbReference type="SAM" id="Phobius"/>
    </source>
</evidence>
<feature type="region of interest" description="Disordered" evidence="1">
    <location>
        <begin position="40"/>
        <end position="133"/>
    </location>
</feature>
<evidence type="ECO:0008006" key="5">
    <source>
        <dbReference type="Google" id="ProtNLM"/>
    </source>
</evidence>
<dbReference type="EMBL" id="FRAS01000002">
    <property type="protein sequence ID" value="SHK33762.1"/>
    <property type="molecule type" value="Genomic_DNA"/>
</dbReference>
<dbReference type="OrthoDB" id="876729at2"/>
<dbReference type="STRING" id="1121959.SAMN02746009_00752"/>
<proteinExistence type="predicted"/>
<dbReference type="AlphaFoldDB" id="A0A1M6RMS9"/>
<dbReference type="Proteomes" id="UP000183947">
    <property type="component" value="Unassembled WGS sequence"/>
</dbReference>
<gene>
    <name evidence="3" type="ORF">SAMN02746009_00752</name>
</gene>